<dbReference type="GO" id="GO:0003964">
    <property type="term" value="F:RNA-directed DNA polymerase activity"/>
    <property type="evidence" value="ECO:0007669"/>
    <property type="project" value="UniProtKB-KW"/>
</dbReference>
<keyword evidence="1" id="KW-0548">Nucleotidyltransferase</keyword>
<keyword evidence="2" id="KW-1185">Reference proteome</keyword>
<proteinExistence type="predicted"/>
<evidence type="ECO:0000313" key="1">
    <source>
        <dbReference type="EMBL" id="GFR68632.1"/>
    </source>
</evidence>
<organism evidence="1 2">
    <name type="scientific">Elysia marginata</name>
    <dbReference type="NCBI Taxonomy" id="1093978"/>
    <lineage>
        <taxon>Eukaryota</taxon>
        <taxon>Metazoa</taxon>
        <taxon>Spiralia</taxon>
        <taxon>Lophotrochozoa</taxon>
        <taxon>Mollusca</taxon>
        <taxon>Gastropoda</taxon>
        <taxon>Heterobranchia</taxon>
        <taxon>Euthyneura</taxon>
        <taxon>Panpulmonata</taxon>
        <taxon>Sacoglossa</taxon>
        <taxon>Placobranchoidea</taxon>
        <taxon>Plakobranchidae</taxon>
        <taxon>Elysia</taxon>
    </lineage>
</organism>
<accession>A0AAV4F5I6</accession>
<name>A0AAV4F5I6_9GAST</name>
<gene>
    <name evidence="1" type="ORF">ElyMa_000282800</name>
</gene>
<comment type="caution">
    <text evidence="1">The sequence shown here is derived from an EMBL/GenBank/DDBJ whole genome shotgun (WGS) entry which is preliminary data.</text>
</comment>
<dbReference type="EMBL" id="BMAT01000567">
    <property type="protein sequence ID" value="GFR68632.1"/>
    <property type="molecule type" value="Genomic_DNA"/>
</dbReference>
<evidence type="ECO:0000313" key="2">
    <source>
        <dbReference type="Proteomes" id="UP000762676"/>
    </source>
</evidence>
<dbReference type="AlphaFoldDB" id="A0AAV4F5I6"/>
<keyword evidence="1" id="KW-0808">Transferase</keyword>
<dbReference type="Proteomes" id="UP000762676">
    <property type="component" value="Unassembled WGS sequence"/>
</dbReference>
<reference evidence="1 2" key="1">
    <citation type="journal article" date="2021" name="Elife">
        <title>Chloroplast acquisition without the gene transfer in kleptoplastic sea slugs, Plakobranchus ocellatus.</title>
        <authorList>
            <person name="Maeda T."/>
            <person name="Takahashi S."/>
            <person name="Yoshida T."/>
            <person name="Shimamura S."/>
            <person name="Takaki Y."/>
            <person name="Nagai Y."/>
            <person name="Toyoda A."/>
            <person name="Suzuki Y."/>
            <person name="Arimoto A."/>
            <person name="Ishii H."/>
            <person name="Satoh N."/>
            <person name="Nishiyama T."/>
            <person name="Hasebe M."/>
            <person name="Maruyama T."/>
            <person name="Minagawa J."/>
            <person name="Obokata J."/>
            <person name="Shigenobu S."/>
        </authorList>
    </citation>
    <scope>NUCLEOTIDE SEQUENCE [LARGE SCALE GENOMIC DNA]</scope>
</reference>
<keyword evidence="1" id="KW-0695">RNA-directed DNA polymerase</keyword>
<sequence>MRKFARTTWGVSQSVLQTSTLAPCYCGAQYCAPVWNRLPKTKLLDVELRESMKTIGGCLKPTPIQWFLTISSITPPHFRREDATRIEDMADNIPFKQILQRSSNNKKTEVKKPLLQCKD</sequence>
<protein>
    <submittedName>
        <fullName evidence="1">RNA-directed DNA polymerase from mobile element jockey-like</fullName>
    </submittedName>
</protein>